<dbReference type="Gene3D" id="2.40.50.100">
    <property type="match status" value="1"/>
</dbReference>
<dbReference type="EMBL" id="SSMC01000001">
    <property type="protein sequence ID" value="THD69832.1"/>
    <property type="molecule type" value="Genomic_DNA"/>
</dbReference>
<keyword evidence="7" id="KW-1185">Reference proteome</keyword>
<dbReference type="AlphaFoldDB" id="A0A4S3M3S0"/>
<dbReference type="RefSeq" id="WP_136335323.1">
    <property type="nucleotide sequence ID" value="NZ_QXMP01000002.1"/>
</dbReference>
<evidence type="ECO:0000256" key="4">
    <source>
        <dbReference type="SAM" id="SignalP"/>
    </source>
</evidence>
<evidence type="ECO:0000256" key="2">
    <source>
        <dbReference type="ARBA" id="ARBA00023054"/>
    </source>
</evidence>
<reference evidence="6 7" key="1">
    <citation type="submission" date="2019-04" db="EMBL/GenBank/DDBJ databases">
        <title>Draft genome sequence of Robertkochia marina CC-AMO-30D.</title>
        <authorList>
            <person name="Hameed A."/>
            <person name="Lin S.-Y."/>
            <person name="Shahina M."/>
            <person name="Lai W.-A."/>
            <person name="Young C.-C."/>
        </authorList>
    </citation>
    <scope>NUCLEOTIDE SEQUENCE [LARGE SCALE GENOMIC DNA]</scope>
    <source>
        <strain evidence="6 7">CC-AMO-30D</strain>
    </source>
</reference>
<sequence length="361" mass="40629">MKAYQVCIIFFLLLLSCTRQKTGVYPDTTPLTESVYASVTIQPDSLYEVYAAVAGILQQNLVSEGDTVSKGQPLFQIVNNTPLLQVENAKLNLELAQKNLSGEDNMLDELKSQIRTARLQYYNDSVNFERQRRLWEQGIGSKNTFDQKKLAYELSGNQLSLLQQQYHRTERELLTSLQKAENNYATSRISKDEFTVTSRINGKVYAVHKEPGELITQQHSLGNIGSMNTFIIELMVDEKDIVRVLPGQEVVIALDAYGKETFHAKITRILPEKNERNQSFLVEAEFNNPPQRLYAGLAGEANIITAHKNNALTIPSAYLVNDTLVRTKDGLIRVETGMRSLDKVEILSGIDENTELLKPGT</sequence>
<protein>
    <submittedName>
        <fullName evidence="6">HlyD family efflux transporter periplasmic adaptor subunit</fullName>
    </submittedName>
</protein>
<accession>A0A4S3M3S0</accession>
<dbReference type="Proteomes" id="UP000305939">
    <property type="component" value="Unassembled WGS sequence"/>
</dbReference>
<gene>
    <name evidence="6" type="ORF">E7Z59_05765</name>
</gene>
<keyword evidence="2 3" id="KW-0175">Coiled coil</keyword>
<feature type="domain" description="CusB-like beta-barrel" evidence="5">
    <location>
        <begin position="233"/>
        <end position="303"/>
    </location>
</feature>
<dbReference type="Pfam" id="PF25954">
    <property type="entry name" value="Beta-barrel_RND_2"/>
    <property type="match status" value="1"/>
</dbReference>
<evidence type="ECO:0000259" key="5">
    <source>
        <dbReference type="Pfam" id="PF25954"/>
    </source>
</evidence>
<dbReference type="OrthoDB" id="869610at2"/>
<dbReference type="SUPFAM" id="SSF111369">
    <property type="entry name" value="HlyD-like secretion proteins"/>
    <property type="match status" value="1"/>
</dbReference>
<dbReference type="InterPro" id="IPR050465">
    <property type="entry name" value="UPF0194_transport"/>
</dbReference>
<evidence type="ECO:0000256" key="3">
    <source>
        <dbReference type="SAM" id="Coils"/>
    </source>
</evidence>
<dbReference type="PANTHER" id="PTHR32347">
    <property type="entry name" value="EFFLUX SYSTEM COMPONENT YKNX-RELATED"/>
    <property type="match status" value="1"/>
</dbReference>
<dbReference type="Gene3D" id="2.40.30.170">
    <property type="match status" value="1"/>
</dbReference>
<proteinExistence type="predicted"/>
<dbReference type="GO" id="GO:0030313">
    <property type="term" value="C:cell envelope"/>
    <property type="evidence" value="ECO:0007669"/>
    <property type="project" value="UniProtKB-SubCell"/>
</dbReference>
<name>A0A4S3M3S0_9FLAO</name>
<evidence type="ECO:0000313" key="6">
    <source>
        <dbReference type="EMBL" id="THD69832.1"/>
    </source>
</evidence>
<organism evidence="6 7">
    <name type="scientific">Robertkochia marina</name>
    <dbReference type="NCBI Taxonomy" id="1227945"/>
    <lineage>
        <taxon>Bacteria</taxon>
        <taxon>Pseudomonadati</taxon>
        <taxon>Bacteroidota</taxon>
        <taxon>Flavobacteriia</taxon>
        <taxon>Flavobacteriales</taxon>
        <taxon>Flavobacteriaceae</taxon>
        <taxon>Robertkochia</taxon>
    </lineage>
</organism>
<evidence type="ECO:0000256" key="1">
    <source>
        <dbReference type="ARBA" id="ARBA00004196"/>
    </source>
</evidence>
<dbReference type="PANTHER" id="PTHR32347:SF23">
    <property type="entry name" value="BLL5650 PROTEIN"/>
    <property type="match status" value="1"/>
</dbReference>
<keyword evidence="4" id="KW-0732">Signal</keyword>
<feature type="chain" id="PRO_5020658594" evidence="4">
    <location>
        <begin position="22"/>
        <end position="361"/>
    </location>
</feature>
<comment type="subcellular location">
    <subcellularLocation>
        <location evidence="1">Cell envelope</location>
    </subcellularLocation>
</comment>
<comment type="caution">
    <text evidence="6">The sequence shown here is derived from an EMBL/GenBank/DDBJ whole genome shotgun (WGS) entry which is preliminary data.</text>
</comment>
<dbReference type="PROSITE" id="PS51257">
    <property type="entry name" value="PROKAR_LIPOPROTEIN"/>
    <property type="match status" value="1"/>
</dbReference>
<feature type="coiled-coil region" evidence="3">
    <location>
        <begin position="86"/>
        <end position="113"/>
    </location>
</feature>
<feature type="signal peptide" evidence="4">
    <location>
        <begin position="1"/>
        <end position="21"/>
    </location>
</feature>
<evidence type="ECO:0000313" key="7">
    <source>
        <dbReference type="Proteomes" id="UP000305939"/>
    </source>
</evidence>
<dbReference type="InterPro" id="IPR058792">
    <property type="entry name" value="Beta-barrel_RND_2"/>
</dbReference>